<reference evidence="2 3" key="1">
    <citation type="journal article" date="2019" name="Genome Biol. Evol.">
        <title>Whole-Genome Sequencing of the Giant Devil Catfish, Bagarius yarrelli.</title>
        <authorList>
            <person name="Jiang W."/>
            <person name="Lv Y."/>
            <person name="Cheng L."/>
            <person name="Yang K."/>
            <person name="Chao B."/>
            <person name="Wang X."/>
            <person name="Li Y."/>
            <person name="Pan X."/>
            <person name="You X."/>
            <person name="Zhang Y."/>
            <person name="Yang J."/>
            <person name="Li J."/>
            <person name="Zhang X."/>
            <person name="Liu S."/>
            <person name="Sun C."/>
            <person name="Yang J."/>
            <person name="Shi Q."/>
        </authorList>
    </citation>
    <scope>NUCLEOTIDE SEQUENCE [LARGE SCALE GENOMIC DNA]</scope>
    <source>
        <strain evidence="2">JWS20170419001</strain>
        <tissue evidence="2">Muscle</tissue>
    </source>
</reference>
<gene>
    <name evidence="2" type="ORF">Baya_10546</name>
</gene>
<sequence length="106" mass="11656">MLSASLCPVAPLAWNAAVTPSHKRAFQRDVGSTGVCVMLERLTPAADVRDVYSDVTIQRYADVGVPNKAGRMNEPVGSHQQRHDSDKRKYHNHTNVNGFTFHADAP</sequence>
<evidence type="ECO:0000256" key="1">
    <source>
        <dbReference type="SAM" id="MobiDB-lite"/>
    </source>
</evidence>
<keyword evidence="3" id="KW-1185">Reference proteome</keyword>
<evidence type="ECO:0000313" key="2">
    <source>
        <dbReference type="EMBL" id="TSO88099.1"/>
    </source>
</evidence>
<organism evidence="2 3">
    <name type="scientific">Bagarius yarrelli</name>
    <name type="common">Goonch</name>
    <name type="synonym">Bagrus yarrelli</name>
    <dbReference type="NCBI Taxonomy" id="175774"/>
    <lineage>
        <taxon>Eukaryota</taxon>
        <taxon>Metazoa</taxon>
        <taxon>Chordata</taxon>
        <taxon>Craniata</taxon>
        <taxon>Vertebrata</taxon>
        <taxon>Euteleostomi</taxon>
        <taxon>Actinopterygii</taxon>
        <taxon>Neopterygii</taxon>
        <taxon>Teleostei</taxon>
        <taxon>Ostariophysi</taxon>
        <taxon>Siluriformes</taxon>
        <taxon>Sisoridae</taxon>
        <taxon>Sisorinae</taxon>
        <taxon>Bagarius</taxon>
    </lineage>
</organism>
<name>A0A556UFR6_BAGYA</name>
<proteinExistence type="predicted"/>
<evidence type="ECO:0000313" key="3">
    <source>
        <dbReference type="Proteomes" id="UP000319801"/>
    </source>
</evidence>
<protein>
    <submittedName>
        <fullName evidence="2">Uncharacterized protein</fullName>
    </submittedName>
</protein>
<accession>A0A556UFR6</accession>
<dbReference type="Proteomes" id="UP000319801">
    <property type="component" value="Unassembled WGS sequence"/>
</dbReference>
<feature type="region of interest" description="Disordered" evidence="1">
    <location>
        <begin position="66"/>
        <end position="106"/>
    </location>
</feature>
<dbReference type="AlphaFoldDB" id="A0A556UFR6"/>
<dbReference type="EMBL" id="VCAZ01000071">
    <property type="protein sequence ID" value="TSO88099.1"/>
    <property type="molecule type" value="Genomic_DNA"/>
</dbReference>
<comment type="caution">
    <text evidence="2">The sequence shown here is derived from an EMBL/GenBank/DDBJ whole genome shotgun (WGS) entry which is preliminary data.</text>
</comment>